<reference evidence="2" key="2">
    <citation type="submission" date="2020-09" db="EMBL/GenBank/DDBJ databases">
        <authorList>
            <person name="Sun Q."/>
            <person name="Zhou Y."/>
        </authorList>
    </citation>
    <scope>NUCLEOTIDE SEQUENCE</scope>
    <source>
        <strain evidence="2">CGMCC 4.7299</strain>
    </source>
</reference>
<dbReference type="EMBL" id="BMMX01000018">
    <property type="protein sequence ID" value="GGL01093.1"/>
    <property type="molecule type" value="Genomic_DNA"/>
</dbReference>
<dbReference type="RefSeq" id="WP_189080721.1">
    <property type="nucleotide sequence ID" value="NZ_BMMX01000018.1"/>
</dbReference>
<keyword evidence="1" id="KW-1133">Transmembrane helix</keyword>
<accession>A0A8J3FPQ5</accession>
<evidence type="ECO:0000313" key="3">
    <source>
        <dbReference type="Proteomes" id="UP000656042"/>
    </source>
</evidence>
<dbReference type="AlphaFoldDB" id="A0A8J3FPQ5"/>
<feature type="transmembrane region" description="Helical" evidence="1">
    <location>
        <begin position="91"/>
        <end position="111"/>
    </location>
</feature>
<dbReference type="Proteomes" id="UP000656042">
    <property type="component" value="Unassembled WGS sequence"/>
</dbReference>
<comment type="caution">
    <text evidence="2">The sequence shown here is derived from an EMBL/GenBank/DDBJ whole genome shotgun (WGS) entry which is preliminary data.</text>
</comment>
<gene>
    <name evidence="2" type="ORF">GCM10012284_39540</name>
</gene>
<organism evidence="2 3">
    <name type="scientific">Mangrovihabitans endophyticus</name>
    <dbReference type="NCBI Taxonomy" id="1751298"/>
    <lineage>
        <taxon>Bacteria</taxon>
        <taxon>Bacillati</taxon>
        <taxon>Actinomycetota</taxon>
        <taxon>Actinomycetes</taxon>
        <taxon>Micromonosporales</taxon>
        <taxon>Micromonosporaceae</taxon>
        <taxon>Mangrovihabitans</taxon>
    </lineage>
</organism>
<name>A0A8J3FPQ5_9ACTN</name>
<proteinExistence type="predicted"/>
<feature type="transmembrane region" description="Helical" evidence="1">
    <location>
        <begin position="123"/>
        <end position="148"/>
    </location>
</feature>
<reference evidence="2" key="1">
    <citation type="journal article" date="2014" name="Int. J. Syst. Evol. Microbiol.">
        <title>Complete genome sequence of Corynebacterium casei LMG S-19264T (=DSM 44701T), isolated from a smear-ripened cheese.</title>
        <authorList>
            <consortium name="US DOE Joint Genome Institute (JGI-PGF)"/>
            <person name="Walter F."/>
            <person name="Albersmeier A."/>
            <person name="Kalinowski J."/>
            <person name="Ruckert C."/>
        </authorList>
    </citation>
    <scope>NUCLEOTIDE SEQUENCE</scope>
    <source>
        <strain evidence="2">CGMCC 4.7299</strain>
    </source>
</reference>
<sequence>MNTMVRGAGRSAATLILVAGLVAVAAVAAWWQIGDQSSAGPEQNPEYAVPPPDLPAGAETAAGVACLVVVIGVLAALAWATATRAVRRRWWLVAAPAVLAGYVAGACLRVLTAGVLGANIGAGLAVVAGVPAVALLTLWSMVWAAVLATRRS</sequence>
<evidence type="ECO:0000313" key="2">
    <source>
        <dbReference type="EMBL" id="GGL01093.1"/>
    </source>
</evidence>
<keyword evidence="1" id="KW-0812">Transmembrane</keyword>
<feature type="transmembrane region" description="Helical" evidence="1">
    <location>
        <begin position="12"/>
        <end position="33"/>
    </location>
</feature>
<keyword evidence="3" id="KW-1185">Reference proteome</keyword>
<evidence type="ECO:0000256" key="1">
    <source>
        <dbReference type="SAM" id="Phobius"/>
    </source>
</evidence>
<keyword evidence="1" id="KW-0472">Membrane</keyword>
<feature type="transmembrane region" description="Helical" evidence="1">
    <location>
        <begin position="60"/>
        <end position="79"/>
    </location>
</feature>
<protein>
    <submittedName>
        <fullName evidence="2">Uncharacterized protein</fullName>
    </submittedName>
</protein>